<dbReference type="KEGG" id="pshq:F3W81_03220"/>
<dbReference type="PROSITE" id="PS51257">
    <property type="entry name" value="PROKAR_LIPOPROTEIN"/>
    <property type="match status" value="1"/>
</dbReference>
<dbReference type="EMBL" id="CP045201">
    <property type="protein sequence ID" value="QOL79917.1"/>
    <property type="molecule type" value="Genomic_DNA"/>
</dbReference>
<feature type="domain" description="Transferrin-binding protein B C-lobe/N-lobe beta-barrel" evidence="2">
    <location>
        <begin position="59"/>
        <end position="185"/>
    </location>
</feature>
<evidence type="ECO:0000259" key="2">
    <source>
        <dbReference type="Pfam" id="PF01298"/>
    </source>
</evidence>
<keyword evidence="4" id="KW-1185">Reference proteome</keyword>
<evidence type="ECO:0000313" key="3">
    <source>
        <dbReference type="EMBL" id="QOL79917.1"/>
    </source>
</evidence>
<reference evidence="3 4" key="1">
    <citation type="submission" date="2019-10" db="EMBL/GenBank/DDBJ databases">
        <title>Pseudopuniceibacterium sp. HQ09 islated from Antarctica.</title>
        <authorList>
            <person name="Liao L."/>
            <person name="Su S."/>
            <person name="Chen B."/>
            <person name="Yu Y."/>
        </authorList>
    </citation>
    <scope>NUCLEOTIDE SEQUENCE [LARGE SCALE GENOMIC DNA]</scope>
    <source>
        <strain evidence="3 4">HQ09</strain>
    </source>
</reference>
<sequence length="185" mass="17973">MTRFAFALMLAPFVLSACSGGGGGSVAQPETPVEMTQLDGLRALNATYGAAATTPLAAMPVTGSASYTGAAAFGGDTAMTALLAAPEMTADVALTADFASGKMTGRMDNFHTAGNEAVSGALLLSGGQIAGTALAGDLAGKVGARDIDAQLAGQFLTDSAQAVSGTVAGTDGAGANFSGAFIANR</sequence>
<feature type="chain" id="PRO_5032806976" description="Transferrin-binding protein B C-lobe/N-lobe beta-barrel domain-containing protein" evidence="1">
    <location>
        <begin position="18"/>
        <end position="185"/>
    </location>
</feature>
<protein>
    <recommendedName>
        <fullName evidence="2">Transferrin-binding protein B C-lobe/N-lobe beta-barrel domain-containing protein</fullName>
    </recommendedName>
</protein>
<dbReference type="RefSeq" id="WP_193082234.1">
    <property type="nucleotide sequence ID" value="NZ_CP045201.1"/>
</dbReference>
<name>A0A7L9WJP3_9RHOB</name>
<evidence type="ECO:0000256" key="1">
    <source>
        <dbReference type="SAM" id="SignalP"/>
    </source>
</evidence>
<dbReference type="AlphaFoldDB" id="A0A7L9WJP3"/>
<accession>A0A7L9WJP3</accession>
<evidence type="ECO:0000313" key="4">
    <source>
        <dbReference type="Proteomes" id="UP000594118"/>
    </source>
</evidence>
<dbReference type="SUPFAM" id="SSF56925">
    <property type="entry name" value="OMPA-like"/>
    <property type="match status" value="1"/>
</dbReference>
<dbReference type="Proteomes" id="UP000594118">
    <property type="component" value="Chromosome"/>
</dbReference>
<dbReference type="Gene3D" id="2.40.160.90">
    <property type="match status" value="1"/>
</dbReference>
<dbReference type="InterPro" id="IPR001677">
    <property type="entry name" value="TbpB_B_D"/>
</dbReference>
<dbReference type="InterPro" id="IPR011250">
    <property type="entry name" value="OMP/PagP_B-barrel"/>
</dbReference>
<dbReference type="Pfam" id="PF01298">
    <property type="entry name" value="TbpB_B_D"/>
    <property type="match status" value="1"/>
</dbReference>
<keyword evidence="1" id="KW-0732">Signal</keyword>
<proteinExistence type="predicted"/>
<organism evidence="3 4">
    <name type="scientific">Pseudooceanicola spongiae</name>
    <dbReference type="NCBI Taxonomy" id="2613965"/>
    <lineage>
        <taxon>Bacteria</taxon>
        <taxon>Pseudomonadati</taxon>
        <taxon>Pseudomonadota</taxon>
        <taxon>Alphaproteobacteria</taxon>
        <taxon>Rhodobacterales</taxon>
        <taxon>Paracoccaceae</taxon>
        <taxon>Pseudooceanicola</taxon>
    </lineage>
</organism>
<feature type="signal peptide" evidence="1">
    <location>
        <begin position="1"/>
        <end position="17"/>
    </location>
</feature>
<gene>
    <name evidence="3" type="ORF">F3W81_03220</name>
</gene>